<reference evidence="2 3" key="1">
    <citation type="submission" date="2016-10" db="EMBL/GenBank/DDBJ databases">
        <authorList>
            <person name="de Groot N.N."/>
        </authorList>
    </citation>
    <scope>NUCLEOTIDE SEQUENCE [LARGE SCALE GENOMIC DNA]</scope>
    <source>
        <strain evidence="2 3">DSM 21799</strain>
    </source>
</reference>
<sequence>MNKLFGSVIPDQHDQLQQPPMGIEPEAKEATWVFVVEGNRDERPCSSFDPVILTDAVLPRGAANDQAA</sequence>
<evidence type="ECO:0000256" key="1">
    <source>
        <dbReference type="SAM" id="MobiDB-lite"/>
    </source>
</evidence>
<organism evidence="2 3">
    <name type="scientific">Paramicrobacterium humi</name>
    <dbReference type="NCBI Taxonomy" id="640635"/>
    <lineage>
        <taxon>Bacteria</taxon>
        <taxon>Bacillati</taxon>
        <taxon>Actinomycetota</taxon>
        <taxon>Actinomycetes</taxon>
        <taxon>Micrococcales</taxon>
        <taxon>Microbacteriaceae</taxon>
        <taxon>Paramicrobacterium</taxon>
    </lineage>
</organism>
<evidence type="ECO:0000313" key="2">
    <source>
        <dbReference type="EMBL" id="SEB94357.1"/>
    </source>
</evidence>
<keyword evidence="3" id="KW-1185">Reference proteome</keyword>
<proteinExistence type="predicted"/>
<dbReference type="Proteomes" id="UP000199183">
    <property type="component" value="Unassembled WGS sequence"/>
</dbReference>
<accession>A0A1H4NGJ8</accession>
<feature type="region of interest" description="Disordered" evidence="1">
    <location>
        <begin position="1"/>
        <end position="20"/>
    </location>
</feature>
<gene>
    <name evidence="2" type="ORF">SAMN04489806_2189</name>
</gene>
<evidence type="ECO:0000313" key="3">
    <source>
        <dbReference type="Proteomes" id="UP000199183"/>
    </source>
</evidence>
<protein>
    <submittedName>
        <fullName evidence="2">Uncharacterized protein</fullName>
    </submittedName>
</protein>
<dbReference type="AlphaFoldDB" id="A0A1H4NGJ8"/>
<name>A0A1H4NGJ8_9MICO</name>
<dbReference type="EMBL" id="FNRY01000001">
    <property type="protein sequence ID" value="SEB94357.1"/>
    <property type="molecule type" value="Genomic_DNA"/>
</dbReference>